<comment type="caution">
    <text evidence="2">The sequence shown here is derived from an EMBL/GenBank/DDBJ whole genome shotgun (WGS) entry which is preliminary data.</text>
</comment>
<protein>
    <submittedName>
        <fullName evidence="2">Developmentally-regulated external PM-anchored protein</fullName>
    </submittedName>
</protein>
<keyword evidence="1" id="KW-1133">Transmembrane helix</keyword>
<evidence type="ECO:0000313" key="3">
    <source>
        <dbReference type="Proteomes" id="UP001431209"/>
    </source>
</evidence>
<evidence type="ECO:0000256" key="1">
    <source>
        <dbReference type="SAM" id="Phobius"/>
    </source>
</evidence>
<name>A0AAW2YNY4_9EUKA</name>
<organism evidence="2 3">
    <name type="scientific">Acrasis kona</name>
    <dbReference type="NCBI Taxonomy" id="1008807"/>
    <lineage>
        <taxon>Eukaryota</taxon>
        <taxon>Discoba</taxon>
        <taxon>Heterolobosea</taxon>
        <taxon>Tetramitia</taxon>
        <taxon>Eutetramitia</taxon>
        <taxon>Acrasidae</taxon>
        <taxon>Acrasis</taxon>
    </lineage>
</organism>
<keyword evidence="1" id="KW-0472">Membrane</keyword>
<sequence>MSTNAKQSSRSFWVCATLSFSYLALTTHISRYIYIITSFDPLHDVYQTTSKIKIDSNVIVKYVRRIVSTDEGEVIEYIFSTGQSTCPPDQLLQALVDKFEVLPAEVTDFEKIDIEGGVIFRRLHSQEKRLYPVQAVRVAPKALLKLKTFLGWSAVGSIMYHIASKALLGTKPIND</sequence>
<feature type="transmembrane region" description="Helical" evidence="1">
    <location>
        <begin position="12"/>
        <end position="34"/>
    </location>
</feature>
<dbReference type="AlphaFoldDB" id="A0AAW2YNY4"/>
<dbReference type="EMBL" id="JAOPGA020000484">
    <property type="protein sequence ID" value="KAL0478940.1"/>
    <property type="molecule type" value="Genomic_DNA"/>
</dbReference>
<gene>
    <name evidence="2" type="ORF">AKO1_010358</name>
</gene>
<evidence type="ECO:0000313" key="2">
    <source>
        <dbReference type="EMBL" id="KAL0478940.1"/>
    </source>
</evidence>
<reference evidence="2 3" key="1">
    <citation type="submission" date="2024-03" db="EMBL/GenBank/DDBJ databases">
        <title>The Acrasis kona genome and developmental transcriptomes reveal deep origins of eukaryotic multicellular pathways.</title>
        <authorList>
            <person name="Sheikh S."/>
            <person name="Fu C.-J."/>
            <person name="Brown M.W."/>
            <person name="Baldauf S.L."/>
        </authorList>
    </citation>
    <scope>NUCLEOTIDE SEQUENCE [LARGE SCALE GENOMIC DNA]</scope>
    <source>
        <strain evidence="2 3">ATCC MYA-3509</strain>
    </source>
</reference>
<accession>A0AAW2YNY4</accession>
<keyword evidence="3" id="KW-1185">Reference proteome</keyword>
<proteinExistence type="predicted"/>
<keyword evidence="1" id="KW-0812">Transmembrane</keyword>
<dbReference type="Proteomes" id="UP001431209">
    <property type="component" value="Unassembled WGS sequence"/>
</dbReference>